<dbReference type="GO" id="GO:0005829">
    <property type="term" value="C:cytosol"/>
    <property type="evidence" value="ECO:0007669"/>
    <property type="project" value="TreeGrafter"/>
</dbReference>
<dbReference type="InterPro" id="IPR000387">
    <property type="entry name" value="Tyr_Pase_dom"/>
</dbReference>
<dbReference type="OMA" id="NFCPVKE"/>
<protein>
    <recommendedName>
        <fullName evidence="1">phosphatidylinositol-3,4,5-trisphosphate 3-phosphatase</fullName>
        <ecNumber evidence="1">3.1.3.67</ecNumber>
    </recommendedName>
</protein>
<dbReference type="KEGG" id="cput:CONPUDRAFT_139208"/>
<dbReference type="GO" id="GO:0042995">
    <property type="term" value="C:cell projection"/>
    <property type="evidence" value="ECO:0007669"/>
    <property type="project" value="TreeGrafter"/>
</dbReference>
<reference evidence="7" key="1">
    <citation type="journal article" date="2012" name="Science">
        <title>The Paleozoic origin of enzymatic lignin decomposition reconstructed from 31 fungal genomes.</title>
        <authorList>
            <person name="Floudas D."/>
            <person name="Binder M."/>
            <person name="Riley R."/>
            <person name="Barry K."/>
            <person name="Blanchette R.A."/>
            <person name="Henrissat B."/>
            <person name="Martinez A.T."/>
            <person name="Otillar R."/>
            <person name="Spatafora J.W."/>
            <person name="Yadav J.S."/>
            <person name="Aerts A."/>
            <person name="Benoit I."/>
            <person name="Boyd A."/>
            <person name="Carlson A."/>
            <person name="Copeland A."/>
            <person name="Coutinho P.M."/>
            <person name="de Vries R.P."/>
            <person name="Ferreira P."/>
            <person name="Findley K."/>
            <person name="Foster B."/>
            <person name="Gaskell J."/>
            <person name="Glotzer D."/>
            <person name="Gorecki P."/>
            <person name="Heitman J."/>
            <person name="Hesse C."/>
            <person name="Hori C."/>
            <person name="Igarashi K."/>
            <person name="Jurgens J.A."/>
            <person name="Kallen N."/>
            <person name="Kersten P."/>
            <person name="Kohler A."/>
            <person name="Kuees U."/>
            <person name="Kumar T.K.A."/>
            <person name="Kuo A."/>
            <person name="LaButti K."/>
            <person name="Larrondo L.F."/>
            <person name="Lindquist E."/>
            <person name="Ling A."/>
            <person name="Lombard V."/>
            <person name="Lucas S."/>
            <person name="Lundell T."/>
            <person name="Martin R."/>
            <person name="McLaughlin D.J."/>
            <person name="Morgenstern I."/>
            <person name="Morin E."/>
            <person name="Murat C."/>
            <person name="Nagy L.G."/>
            <person name="Nolan M."/>
            <person name="Ohm R.A."/>
            <person name="Patyshakuliyeva A."/>
            <person name="Rokas A."/>
            <person name="Ruiz-Duenas F.J."/>
            <person name="Sabat G."/>
            <person name="Salamov A."/>
            <person name="Samejima M."/>
            <person name="Schmutz J."/>
            <person name="Slot J.C."/>
            <person name="St John F."/>
            <person name="Stenlid J."/>
            <person name="Sun H."/>
            <person name="Sun S."/>
            <person name="Syed K."/>
            <person name="Tsang A."/>
            <person name="Wiebenga A."/>
            <person name="Young D."/>
            <person name="Pisabarro A."/>
            <person name="Eastwood D.C."/>
            <person name="Martin F."/>
            <person name="Cullen D."/>
            <person name="Grigoriev I.V."/>
            <person name="Hibbett D.S."/>
        </authorList>
    </citation>
    <scope>NUCLEOTIDE SEQUENCE [LARGE SCALE GENOMIC DNA]</scope>
    <source>
        <strain evidence="7">RWD-64-598 SS2</strain>
    </source>
</reference>
<dbReference type="PROSITE" id="PS51181">
    <property type="entry name" value="PPASE_TENSIN"/>
    <property type="match status" value="1"/>
</dbReference>
<sequence>MTDVIRRFVSGNKARFKDKHLHLELDLVYVTDQVIVMGYPAIGLEGLYRNRRDDAKKFLEHRHGKNYWVFNFCPVRENSYAPTVFDGRVSRYPFPDHHAPPLAVLPLVAREMRAWLDGSPDRVAVLHCKAGKGRSGTLACSYLLSMDITPHPPRLERSNTTKQWAQVKVEKLMQVMPTDDPSGSQPASPRVSVETLSSAEDLTSPAETVPSTSTVTIHGEEHPNGTIDVAPVSLKHVLDLHTSRRMKSPSSPTKKVKQGVSIPSQRRWLGYWSQLLANQGPHGFWEVDTIKPKPKVRLTEIKVRMKDLGGVRVSLVRAANMVIDRTKYGRSGGSKGNEQGHVWVSLARYDDVLAEELEACERATRHESGNMGKVRTALNEDGERETSRHFFTDSQWDSTKMVRSFARMGVIGNNAVQTEKAGDEFLTKYVLRPLSDERWVTIKEDIPHATNGDSGVVNDAVPSETNSIADVTHPSHERGIVVDAHREIRVKFYMGQVFIAWLWLIPAFHVDLPAMTPGTASTILLTRKDTDFPVGIGSALLDVEISFERCAEEEPEQPPGFSHPHSVTTPAGEAEGYADEPTGIAANVDSIATDVVGGFVETTQATAN</sequence>
<dbReference type="RefSeq" id="XP_007772623.1">
    <property type="nucleotide sequence ID" value="XM_007774433.1"/>
</dbReference>
<dbReference type="GO" id="GO:0005886">
    <property type="term" value="C:plasma membrane"/>
    <property type="evidence" value="ECO:0007669"/>
    <property type="project" value="TreeGrafter"/>
</dbReference>
<dbReference type="GeneID" id="19201311"/>
<dbReference type="GO" id="GO:0016314">
    <property type="term" value="F:phosphatidylinositol-3,4,5-trisphosphate 3-phosphatase activity"/>
    <property type="evidence" value="ECO:0007669"/>
    <property type="project" value="UniProtKB-EC"/>
</dbReference>
<dbReference type="PANTHER" id="PTHR12305">
    <property type="entry name" value="PHOSPHATASE WITH HOMOLOGY TO TENSIN"/>
    <property type="match status" value="1"/>
</dbReference>
<evidence type="ECO:0000256" key="2">
    <source>
        <dbReference type="ARBA" id="ARBA00022801"/>
    </source>
</evidence>
<dbReference type="AlphaFoldDB" id="A0A5M3MDT9"/>
<dbReference type="PROSITE" id="PS50056">
    <property type="entry name" value="TYR_PHOSPHATASE_2"/>
    <property type="match status" value="1"/>
</dbReference>
<evidence type="ECO:0000259" key="5">
    <source>
        <dbReference type="PROSITE" id="PS51181"/>
    </source>
</evidence>
<dbReference type="InterPro" id="IPR029021">
    <property type="entry name" value="Prot-tyrosine_phosphatase-like"/>
</dbReference>
<evidence type="ECO:0000256" key="3">
    <source>
        <dbReference type="SAM" id="MobiDB-lite"/>
    </source>
</evidence>
<dbReference type="EMBL" id="JH711584">
    <property type="protein sequence ID" value="EIW77207.1"/>
    <property type="molecule type" value="Genomic_DNA"/>
</dbReference>
<dbReference type="GO" id="GO:0005634">
    <property type="term" value="C:nucleus"/>
    <property type="evidence" value="ECO:0007669"/>
    <property type="project" value="TreeGrafter"/>
</dbReference>
<dbReference type="InterPro" id="IPR029023">
    <property type="entry name" value="Tensin_phosphatase"/>
</dbReference>
<evidence type="ECO:0000256" key="1">
    <source>
        <dbReference type="ARBA" id="ARBA00013015"/>
    </source>
</evidence>
<feature type="domain" description="Tyrosine specific protein phosphatases" evidence="4">
    <location>
        <begin position="102"/>
        <end position="149"/>
    </location>
</feature>
<dbReference type="PROSITE" id="PS00383">
    <property type="entry name" value="TYR_PHOSPHATASE_1"/>
    <property type="match status" value="1"/>
</dbReference>
<dbReference type="InterPro" id="IPR051281">
    <property type="entry name" value="Dual-spec_lipid-protein_phosph"/>
</dbReference>
<feature type="region of interest" description="Disordered" evidence="3">
    <location>
        <begin position="551"/>
        <end position="578"/>
    </location>
</feature>
<keyword evidence="7" id="KW-1185">Reference proteome</keyword>
<dbReference type="Proteomes" id="UP000053558">
    <property type="component" value="Unassembled WGS sequence"/>
</dbReference>
<dbReference type="GO" id="GO:0048870">
    <property type="term" value="P:cell motility"/>
    <property type="evidence" value="ECO:0007669"/>
    <property type="project" value="TreeGrafter"/>
</dbReference>
<comment type="caution">
    <text evidence="6">The sequence shown here is derived from an EMBL/GenBank/DDBJ whole genome shotgun (WGS) entry which is preliminary data.</text>
</comment>
<dbReference type="OrthoDB" id="5632at2759"/>
<organism evidence="6 7">
    <name type="scientific">Coniophora puteana (strain RWD-64-598)</name>
    <name type="common">Brown rot fungus</name>
    <dbReference type="NCBI Taxonomy" id="741705"/>
    <lineage>
        <taxon>Eukaryota</taxon>
        <taxon>Fungi</taxon>
        <taxon>Dikarya</taxon>
        <taxon>Basidiomycota</taxon>
        <taxon>Agaricomycotina</taxon>
        <taxon>Agaricomycetes</taxon>
        <taxon>Agaricomycetidae</taxon>
        <taxon>Boletales</taxon>
        <taxon>Coniophorineae</taxon>
        <taxon>Coniophoraceae</taxon>
        <taxon>Coniophora</taxon>
    </lineage>
</organism>
<keyword evidence="2" id="KW-0378">Hydrolase</keyword>
<dbReference type="GO" id="GO:0004725">
    <property type="term" value="F:protein tyrosine phosphatase activity"/>
    <property type="evidence" value="ECO:0007669"/>
    <property type="project" value="TreeGrafter"/>
</dbReference>
<dbReference type="Gene3D" id="3.90.190.10">
    <property type="entry name" value="Protein tyrosine phosphatase superfamily"/>
    <property type="match status" value="1"/>
</dbReference>
<dbReference type="GO" id="GO:0043491">
    <property type="term" value="P:phosphatidylinositol 3-kinase/protein kinase B signal transduction"/>
    <property type="evidence" value="ECO:0007669"/>
    <property type="project" value="TreeGrafter"/>
</dbReference>
<dbReference type="SUPFAM" id="SSF52799">
    <property type="entry name" value="(Phosphotyrosine protein) phosphatases II"/>
    <property type="match status" value="1"/>
</dbReference>
<dbReference type="PANTHER" id="PTHR12305:SF81">
    <property type="entry name" value="PHOSPHATIDYLINOSITOL 3,4,5-TRISPHOSPHATE 3-PHOSPHATASE AND DUAL-SPECIFICITY PROTEIN PHOSPHATASE PTEN"/>
    <property type="match status" value="1"/>
</dbReference>
<gene>
    <name evidence="6" type="ORF">CONPUDRAFT_139208</name>
</gene>
<feature type="region of interest" description="Disordered" evidence="3">
    <location>
        <begin position="176"/>
        <end position="226"/>
    </location>
</feature>
<evidence type="ECO:0000313" key="7">
    <source>
        <dbReference type="Proteomes" id="UP000053558"/>
    </source>
</evidence>
<accession>A0A5M3MDT9</accession>
<feature type="domain" description="Phosphatase tensin-type" evidence="5">
    <location>
        <begin position="16"/>
        <end position="279"/>
    </location>
</feature>
<dbReference type="EC" id="3.1.3.67" evidence="1"/>
<feature type="compositionally biased region" description="Polar residues" evidence="3">
    <location>
        <begin position="194"/>
        <end position="216"/>
    </location>
</feature>
<dbReference type="InterPro" id="IPR016130">
    <property type="entry name" value="Tyr_Pase_AS"/>
</dbReference>
<name>A0A5M3MDT9_CONPW</name>
<dbReference type="GO" id="GO:0051896">
    <property type="term" value="P:regulation of phosphatidylinositol 3-kinase/protein kinase B signal transduction"/>
    <property type="evidence" value="ECO:0007669"/>
    <property type="project" value="TreeGrafter"/>
</dbReference>
<evidence type="ECO:0000259" key="4">
    <source>
        <dbReference type="PROSITE" id="PS50056"/>
    </source>
</evidence>
<dbReference type="GO" id="GO:0046856">
    <property type="term" value="P:phosphatidylinositol dephosphorylation"/>
    <property type="evidence" value="ECO:0007669"/>
    <property type="project" value="TreeGrafter"/>
</dbReference>
<evidence type="ECO:0000313" key="6">
    <source>
        <dbReference type="EMBL" id="EIW77207.1"/>
    </source>
</evidence>
<proteinExistence type="predicted"/>